<dbReference type="InterPro" id="IPR010982">
    <property type="entry name" value="Lambda_DNA-bd_dom_sf"/>
</dbReference>
<name>A0A849KL34_9HYPH</name>
<dbReference type="EMBL" id="JABFCY010000004">
    <property type="protein sequence ID" value="NNU60367.1"/>
    <property type="molecule type" value="Genomic_DNA"/>
</dbReference>
<dbReference type="Pfam" id="PF01381">
    <property type="entry name" value="HTH_3"/>
    <property type="match status" value="1"/>
</dbReference>
<dbReference type="CDD" id="cd00093">
    <property type="entry name" value="HTH_XRE"/>
    <property type="match status" value="1"/>
</dbReference>
<dbReference type="GO" id="GO:0003700">
    <property type="term" value="F:DNA-binding transcription factor activity"/>
    <property type="evidence" value="ECO:0007669"/>
    <property type="project" value="TreeGrafter"/>
</dbReference>
<keyword evidence="3" id="KW-0804">Transcription</keyword>
<proteinExistence type="predicted"/>
<sequence>MDIRERVGWNLRRLRVEKGISQDHLAFAAEVERAYVGHLERGKKNPTIVTLHKLATVLDCDVSELFAIPPKDAEPIAPLGAGRRKS</sequence>
<evidence type="ECO:0000313" key="5">
    <source>
        <dbReference type="EMBL" id="NNU60367.1"/>
    </source>
</evidence>
<dbReference type="Gene3D" id="1.10.260.40">
    <property type="entry name" value="lambda repressor-like DNA-binding domains"/>
    <property type="match status" value="1"/>
</dbReference>
<feature type="domain" description="HTH cro/C1-type" evidence="4">
    <location>
        <begin position="11"/>
        <end position="65"/>
    </location>
</feature>
<evidence type="ECO:0000313" key="6">
    <source>
        <dbReference type="Proteomes" id="UP000574931"/>
    </source>
</evidence>
<evidence type="ECO:0000259" key="4">
    <source>
        <dbReference type="PROSITE" id="PS50943"/>
    </source>
</evidence>
<gene>
    <name evidence="5" type="ORF">HKX02_08850</name>
</gene>
<dbReference type="PANTHER" id="PTHR46797">
    <property type="entry name" value="HTH-TYPE TRANSCRIPTIONAL REGULATOR"/>
    <property type="match status" value="1"/>
</dbReference>
<accession>A0A849KL34</accession>
<dbReference type="InterPro" id="IPR001387">
    <property type="entry name" value="Cro/C1-type_HTH"/>
</dbReference>
<dbReference type="SMART" id="SM00530">
    <property type="entry name" value="HTH_XRE"/>
    <property type="match status" value="1"/>
</dbReference>
<organism evidence="5 6">
    <name type="scientific">Ochrobactrum soli</name>
    <dbReference type="NCBI Taxonomy" id="2448455"/>
    <lineage>
        <taxon>Bacteria</taxon>
        <taxon>Pseudomonadati</taxon>
        <taxon>Pseudomonadota</taxon>
        <taxon>Alphaproteobacteria</taxon>
        <taxon>Hyphomicrobiales</taxon>
        <taxon>Brucellaceae</taxon>
        <taxon>Brucella/Ochrobactrum group</taxon>
        <taxon>Ochrobactrum</taxon>
    </lineage>
</organism>
<dbReference type="InterPro" id="IPR050807">
    <property type="entry name" value="TransReg_Diox_bact_type"/>
</dbReference>
<dbReference type="SUPFAM" id="SSF47413">
    <property type="entry name" value="lambda repressor-like DNA-binding domains"/>
    <property type="match status" value="1"/>
</dbReference>
<dbReference type="Proteomes" id="UP000574931">
    <property type="component" value="Unassembled WGS sequence"/>
</dbReference>
<reference evidence="5 6" key="1">
    <citation type="submission" date="2020-05" db="EMBL/GenBank/DDBJ databases">
        <title>Draft Genome Sequence of Ochrobactrum soli Isolated from Stable Fly Gut.</title>
        <authorList>
            <person name="Pileggi M.T."/>
            <person name="Vazhakkala L.J."/>
            <person name="Wong C.N."/>
        </authorList>
    </citation>
    <scope>NUCLEOTIDE SEQUENCE [LARGE SCALE GENOMIC DNA]</scope>
    <source>
        <strain evidence="5 6">MTP-C0764</strain>
    </source>
</reference>
<comment type="caution">
    <text evidence="5">The sequence shown here is derived from an EMBL/GenBank/DDBJ whole genome shotgun (WGS) entry which is preliminary data.</text>
</comment>
<dbReference type="RefSeq" id="WP_171317841.1">
    <property type="nucleotide sequence ID" value="NZ_JABFCY010000004.1"/>
</dbReference>
<dbReference type="GO" id="GO:0005829">
    <property type="term" value="C:cytosol"/>
    <property type="evidence" value="ECO:0007669"/>
    <property type="project" value="TreeGrafter"/>
</dbReference>
<keyword evidence="6" id="KW-1185">Reference proteome</keyword>
<evidence type="ECO:0000256" key="1">
    <source>
        <dbReference type="ARBA" id="ARBA00023015"/>
    </source>
</evidence>
<protein>
    <submittedName>
        <fullName evidence="5">Helix-turn-helix transcriptional regulator</fullName>
    </submittedName>
</protein>
<evidence type="ECO:0000256" key="2">
    <source>
        <dbReference type="ARBA" id="ARBA00023125"/>
    </source>
</evidence>
<keyword evidence="2" id="KW-0238">DNA-binding</keyword>
<dbReference type="PANTHER" id="PTHR46797:SF23">
    <property type="entry name" value="HTH-TYPE TRANSCRIPTIONAL REGULATOR SUTR"/>
    <property type="match status" value="1"/>
</dbReference>
<dbReference type="GO" id="GO:0003677">
    <property type="term" value="F:DNA binding"/>
    <property type="evidence" value="ECO:0007669"/>
    <property type="project" value="UniProtKB-KW"/>
</dbReference>
<dbReference type="AlphaFoldDB" id="A0A849KL34"/>
<keyword evidence="1" id="KW-0805">Transcription regulation</keyword>
<dbReference type="PROSITE" id="PS50943">
    <property type="entry name" value="HTH_CROC1"/>
    <property type="match status" value="1"/>
</dbReference>
<evidence type="ECO:0000256" key="3">
    <source>
        <dbReference type="ARBA" id="ARBA00023163"/>
    </source>
</evidence>